<feature type="compositionally biased region" description="Low complexity" evidence="1">
    <location>
        <begin position="92"/>
        <end position="108"/>
    </location>
</feature>
<protein>
    <recommendedName>
        <fullName evidence="4">MetA-pathway of phenol degradation</fullName>
    </recommendedName>
</protein>
<comment type="caution">
    <text evidence="2">The sequence shown here is derived from an EMBL/GenBank/DDBJ whole genome shotgun (WGS) entry which is preliminary data.</text>
</comment>
<evidence type="ECO:0000256" key="1">
    <source>
        <dbReference type="SAM" id="MobiDB-lite"/>
    </source>
</evidence>
<accession>A0A5C6CEP7</accession>
<name>A0A5C6CEP7_9BACT</name>
<dbReference type="Proteomes" id="UP000316304">
    <property type="component" value="Unassembled WGS sequence"/>
</dbReference>
<keyword evidence="3" id="KW-1185">Reference proteome</keyword>
<feature type="compositionally biased region" description="Polar residues" evidence="1">
    <location>
        <begin position="115"/>
        <end position="125"/>
    </location>
</feature>
<dbReference type="OrthoDB" id="247979at2"/>
<reference evidence="2 3" key="1">
    <citation type="submission" date="2019-02" db="EMBL/GenBank/DDBJ databases">
        <title>Deep-cultivation of Planctomycetes and their phenomic and genomic characterization uncovers novel biology.</title>
        <authorList>
            <person name="Wiegand S."/>
            <person name="Jogler M."/>
            <person name="Boedeker C."/>
            <person name="Pinto D."/>
            <person name="Vollmers J."/>
            <person name="Rivas-Marin E."/>
            <person name="Kohn T."/>
            <person name="Peeters S.H."/>
            <person name="Heuer A."/>
            <person name="Rast P."/>
            <person name="Oberbeckmann S."/>
            <person name="Bunk B."/>
            <person name="Jeske O."/>
            <person name="Meyerdierks A."/>
            <person name="Storesund J.E."/>
            <person name="Kallscheuer N."/>
            <person name="Luecker S."/>
            <person name="Lage O.M."/>
            <person name="Pohl T."/>
            <person name="Merkel B.J."/>
            <person name="Hornburger P."/>
            <person name="Mueller R.-W."/>
            <person name="Bruemmer F."/>
            <person name="Labrenz M."/>
            <person name="Spormann A.M."/>
            <person name="Op Den Camp H."/>
            <person name="Overmann J."/>
            <person name="Amann R."/>
            <person name="Jetten M.S.M."/>
            <person name="Mascher T."/>
            <person name="Medema M.H."/>
            <person name="Devos D.P."/>
            <person name="Kaster A.-K."/>
            <person name="Ovreas L."/>
            <person name="Rohde M."/>
            <person name="Galperin M.Y."/>
            <person name="Jogler C."/>
        </authorList>
    </citation>
    <scope>NUCLEOTIDE SEQUENCE [LARGE SCALE GENOMIC DNA]</scope>
    <source>
        <strain evidence="2 3">Pla52o</strain>
    </source>
</reference>
<evidence type="ECO:0000313" key="3">
    <source>
        <dbReference type="Proteomes" id="UP000316304"/>
    </source>
</evidence>
<dbReference type="Pfam" id="PF13557">
    <property type="entry name" value="Phenol_MetA_deg"/>
    <property type="match status" value="1"/>
</dbReference>
<evidence type="ECO:0008006" key="4">
    <source>
        <dbReference type="Google" id="ProtNLM"/>
    </source>
</evidence>
<dbReference type="RefSeq" id="WP_146595436.1">
    <property type="nucleotide sequence ID" value="NZ_SJPT01000005.1"/>
</dbReference>
<sequence length="408" mass="43303">MDRQSITWLFGKTFLLLLFGAIIIPEDVNADESALIASESLLIQSDEDNSTDAPLPLDAPVPLEAPVPSSRLAMLIQQESEQPTPAPLLNESDASGLSSDLSGDSSSDPIGTATGDASGSATGDSPESPIESFGEAPIDRTPQFLRSVTPLLKPGQMQFDWGAVYSVQETNFPVLVGGGSILARGDVVRRSLFVPLAMRYGLNERTQLFINAPVGWYDTQFATVAGDSSDSEGGIGDTTFGFTRLLSQNNRAGRSLVGTVSATAPTGNPLNPLVFNGGGTGNGVWRLGGDLLVIQNLDPVILFYGGGYAYNFENEFSGFDVELGHQISYRMGLGFAANERVTLSGAFQGLFVTETKVDDVHIPNTEQDLMQLRFAATIAKCNKLTEPFVAFGLTDSSPSATVGVVFTK</sequence>
<dbReference type="EMBL" id="SJPT01000005">
    <property type="protein sequence ID" value="TWU22227.1"/>
    <property type="molecule type" value="Genomic_DNA"/>
</dbReference>
<gene>
    <name evidence="2" type="ORF">Pla52o_32830</name>
</gene>
<feature type="region of interest" description="Disordered" evidence="1">
    <location>
        <begin position="79"/>
        <end position="139"/>
    </location>
</feature>
<proteinExistence type="predicted"/>
<dbReference type="InterPro" id="IPR025737">
    <property type="entry name" value="FApF"/>
</dbReference>
<organism evidence="2 3">
    <name type="scientific">Novipirellula galeiformis</name>
    <dbReference type="NCBI Taxonomy" id="2528004"/>
    <lineage>
        <taxon>Bacteria</taxon>
        <taxon>Pseudomonadati</taxon>
        <taxon>Planctomycetota</taxon>
        <taxon>Planctomycetia</taxon>
        <taxon>Pirellulales</taxon>
        <taxon>Pirellulaceae</taxon>
        <taxon>Novipirellula</taxon>
    </lineage>
</organism>
<evidence type="ECO:0000313" key="2">
    <source>
        <dbReference type="EMBL" id="TWU22227.1"/>
    </source>
</evidence>
<dbReference type="AlphaFoldDB" id="A0A5C6CEP7"/>